<evidence type="ECO:0000256" key="2">
    <source>
        <dbReference type="ARBA" id="ARBA00022475"/>
    </source>
</evidence>
<dbReference type="WBParaSite" id="SPAL_0000251100.1">
    <property type="protein sequence ID" value="SPAL_0000251100.1"/>
    <property type="gene ID" value="SPAL_0000251100"/>
</dbReference>
<dbReference type="PANTHER" id="PTHR24249">
    <property type="entry name" value="HISTAMINE RECEPTOR-RELATED G-PROTEIN COUPLED RECEPTOR"/>
    <property type="match status" value="1"/>
</dbReference>
<dbReference type="PROSITE" id="PS50262">
    <property type="entry name" value="G_PROTEIN_RECEP_F1_2"/>
    <property type="match status" value="1"/>
</dbReference>
<keyword evidence="4 9" id="KW-1133">Transmembrane helix</keyword>
<evidence type="ECO:0000256" key="6">
    <source>
        <dbReference type="ARBA" id="ARBA00023136"/>
    </source>
</evidence>
<evidence type="ECO:0000313" key="11">
    <source>
        <dbReference type="Proteomes" id="UP000046392"/>
    </source>
</evidence>
<dbReference type="Pfam" id="PF00001">
    <property type="entry name" value="7tm_1"/>
    <property type="match status" value="1"/>
</dbReference>
<evidence type="ECO:0000256" key="8">
    <source>
        <dbReference type="ARBA" id="ARBA00023224"/>
    </source>
</evidence>
<name>A0A0N5B8Y9_STREA</name>
<sequence>MILNMNKSVEEDYHYKNIYTSPSSNYLTLSIIKAIIGVLLCITSTLLIFVYQRNREFKKKYTNLTIILKAIADLAFSISLLSESYIAIGFLPNTSMILSNQDCLFLLSPQILCFHFKTIIIIAVTFDRYLAIQHPYAYRTFAIKWRISLTLLSSLTFSLFSTSLFFFNNNFINPISSCHLGTIETDLFKSYFIFTGLSCSTLVISIYIFMIASTLNPKRIKDNKKGNKKYHKVAKMLFLLLSIYLFFWFLPFLTFKIVESLMIDTPKNIIIAGTALIILSNPVISIMEFAIYLRYHKEIRKTLHRDVICFSWLDENNGTAALVLRTGLGLLGATIKPDKEMLVDYGFPDSSKII</sequence>
<feature type="transmembrane region" description="Helical" evidence="9">
    <location>
        <begin position="26"/>
        <end position="50"/>
    </location>
</feature>
<evidence type="ECO:0000256" key="1">
    <source>
        <dbReference type="ARBA" id="ARBA00004651"/>
    </source>
</evidence>
<feature type="transmembrane region" description="Helical" evidence="9">
    <location>
        <begin position="269"/>
        <end position="293"/>
    </location>
</feature>
<evidence type="ECO:0000256" key="5">
    <source>
        <dbReference type="ARBA" id="ARBA00023040"/>
    </source>
</evidence>
<reference evidence="12" key="1">
    <citation type="submission" date="2017-02" db="UniProtKB">
        <authorList>
            <consortium name="WormBaseParasite"/>
        </authorList>
    </citation>
    <scope>IDENTIFICATION</scope>
</reference>
<evidence type="ECO:0000313" key="12">
    <source>
        <dbReference type="WBParaSite" id="SPAL_0000251100.1"/>
    </source>
</evidence>
<dbReference type="Proteomes" id="UP000046392">
    <property type="component" value="Unplaced"/>
</dbReference>
<dbReference type="CDD" id="cd00637">
    <property type="entry name" value="7tm_classA_rhodopsin-like"/>
    <property type="match status" value="1"/>
</dbReference>
<dbReference type="InterPro" id="IPR017452">
    <property type="entry name" value="GPCR_Rhodpsn_7TM"/>
</dbReference>
<protein>
    <submittedName>
        <fullName evidence="12">G_PROTEIN_RECEP_F1_2 domain-containing protein</fullName>
    </submittedName>
</protein>
<dbReference type="STRING" id="174720.A0A0N5B8Y9"/>
<dbReference type="GO" id="GO:0005886">
    <property type="term" value="C:plasma membrane"/>
    <property type="evidence" value="ECO:0007669"/>
    <property type="project" value="UniProtKB-SubCell"/>
</dbReference>
<feature type="transmembrane region" description="Helical" evidence="9">
    <location>
        <begin position="104"/>
        <end position="126"/>
    </location>
</feature>
<feature type="transmembrane region" description="Helical" evidence="9">
    <location>
        <begin position="191"/>
        <end position="215"/>
    </location>
</feature>
<comment type="subcellular location">
    <subcellularLocation>
        <location evidence="1">Cell membrane</location>
        <topology evidence="1">Multi-pass membrane protein</topology>
    </subcellularLocation>
</comment>
<evidence type="ECO:0000256" key="3">
    <source>
        <dbReference type="ARBA" id="ARBA00022692"/>
    </source>
</evidence>
<dbReference type="AlphaFoldDB" id="A0A0N5B8Y9"/>
<feature type="transmembrane region" description="Helical" evidence="9">
    <location>
        <begin position="71"/>
        <end position="92"/>
    </location>
</feature>
<dbReference type="PRINTS" id="PR00237">
    <property type="entry name" value="GPCRRHODOPSN"/>
</dbReference>
<dbReference type="GO" id="GO:0004930">
    <property type="term" value="F:G protein-coupled receptor activity"/>
    <property type="evidence" value="ECO:0007669"/>
    <property type="project" value="UniProtKB-KW"/>
</dbReference>
<keyword evidence="2" id="KW-1003">Cell membrane</keyword>
<feature type="transmembrane region" description="Helical" evidence="9">
    <location>
        <begin position="147"/>
        <end position="167"/>
    </location>
</feature>
<evidence type="ECO:0000256" key="7">
    <source>
        <dbReference type="ARBA" id="ARBA00023170"/>
    </source>
</evidence>
<evidence type="ECO:0000256" key="9">
    <source>
        <dbReference type="SAM" id="Phobius"/>
    </source>
</evidence>
<evidence type="ECO:0000256" key="4">
    <source>
        <dbReference type="ARBA" id="ARBA00022989"/>
    </source>
</evidence>
<dbReference type="InterPro" id="IPR000276">
    <property type="entry name" value="GPCR_Rhodpsn"/>
</dbReference>
<dbReference type="SMART" id="SM01381">
    <property type="entry name" value="7TM_GPCR_Srsx"/>
    <property type="match status" value="1"/>
</dbReference>
<keyword evidence="7" id="KW-0675">Receptor</keyword>
<dbReference type="Gene3D" id="1.20.1070.10">
    <property type="entry name" value="Rhodopsin 7-helix transmembrane proteins"/>
    <property type="match status" value="1"/>
</dbReference>
<keyword evidence="6 9" id="KW-0472">Membrane</keyword>
<proteinExistence type="predicted"/>
<organism evidence="11 12">
    <name type="scientific">Strongyloides papillosus</name>
    <name type="common">Intestinal threadworm</name>
    <dbReference type="NCBI Taxonomy" id="174720"/>
    <lineage>
        <taxon>Eukaryota</taxon>
        <taxon>Metazoa</taxon>
        <taxon>Ecdysozoa</taxon>
        <taxon>Nematoda</taxon>
        <taxon>Chromadorea</taxon>
        <taxon>Rhabditida</taxon>
        <taxon>Tylenchina</taxon>
        <taxon>Panagrolaimomorpha</taxon>
        <taxon>Strongyloidoidea</taxon>
        <taxon>Strongyloididae</taxon>
        <taxon>Strongyloides</taxon>
    </lineage>
</organism>
<keyword evidence="8" id="KW-0807">Transducer</keyword>
<keyword evidence="3 9" id="KW-0812">Transmembrane</keyword>
<feature type="domain" description="G-protein coupled receptors family 1 profile" evidence="10">
    <location>
        <begin position="43"/>
        <end position="292"/>
    </location>
</feature>
<feature type="transmembrane region" description="Helical" evidence="9">
    <location>
        <begin position="236"/>
        <end position="257"/>
    </location>
</feature>
<accession>A0A0N5B8Y9</accession>
<keyword evidence="5" id="KW-0297">G-protein coupled receptor</keyword>
<dbReference type="InterPro" id="IPR050569">
    <property type="entry name" value="TAAR"/>
</dbReference>
<evidence type="ECO:0000259" key="10">
    <source>
        <dbReference type="PROSITE" id="PS50262"/>
    </source>
</evidence>
<keyword evidence="11" id="KW-1185">Reference proteome</keyword>
<dbReference type="SUPFAM" id="SSF81321">
    <property type="entry name" value="Family A G protein-coupled receptor-like"/>
    <property type="match status" value="1"/>
</dbReference>